<keyword evidence="1" id="KW-1133">Transmembrane helix</keyword>
<keyword evidence="4" id="KW-1185">Reference proteome</keyword>
<dbReference type="Gene3D" id="3.20.20.450">
    <property type="entry name" value="EAL domain"/>
    <property type="match status" value="1"/>
</dbReference>
<dbReference type="Proteomes" id="UP000606498">
    <property type="component" value="Unassembled WGS sequence"/>
</dbReference>
<dbReference type="InterPro" id="IPR035919">
    <property type="entry name" value="EAL_sf"/>
</dbReference>
<dbReference type="SUPFAM" id="SSF141868">
    <property type="entry name" value="EAL domain-like"/>
    <property type="match status" value="1"/>
</dbReference>
<feature type="domain" description="EAL" evidence="2">
    <location>
        <begin position="255"/>
        <end position="497"/>
    </location>
</feature>
<dbReference type="CDD" id="cd01948">
    <property type="entry name" value="EAL"/>
    <property type="match status" value="1"/>
</dbReference>
<proteinExistence type="predicted"/>
<dbReference type="SMART" id="SM00052">
    <property type="entry name" value="EAL"/>
    <property type="match status" value="1"/>
</dbReference>
<evidence type="ECO:0000256" key="1">
    <source>
        <dbReference type="SAM" id="Phobius"/>
    </source>
</evidence>
<feature type="transmembrane region" description="Helical" evidence="1">
    <location>
        <begin position="229"/>
        <end position="251"/>
    </location>
</feature>
<evidence type="ECO:0000313" key="3">
    <source>
        <dbReference type="EMBL" id="GGE64505.1"/>
    </source>
</evidence>
<dbReference type="InterPro" id="IPR001633">
    <property type="entry name" value="EAL_dom"/>
</dbReference>
<reference evidence="4" key="1">
    <citation type="journal article" date="2019" name="Int. J. Syst. Evol. Microbiol.">
        <title>The Global Catalogue of Microorganisms (GCM) 10K type strain sequencing project: providing services to taxonomists for standard genome sequencing and annotation.</title>
        <authorList>
            <consortium name="The Broad Institute Genomics Platform"/>
            <consortium name="The Broad Institute Genome Sequencing Center for Infectious Disease"/>
            <person name="Wu L."/>
            <person name="Ma J."/>
        </authorList>
    </citation>
    <scope>NUCLEOTIDE SEQUENCE [LARGE SCALE GENOMIC DNA]</scope>
    <source>
        <strain evidence="4">CGMCC 1.16033</strain>
    </source>
</reference>
<accession>A0ABQ1SVI8</accession>
<dbReference type="InterPro" id="IPR050706">
    <property type="entry name" value="Cyclic-di-GMP_PDE-like"/>
</dbReference>
<dbReference type="Pfam" id="PF00563">
    <property type="entry name" value="EAL"/>
    <property type="match status" value="1"/>
</dbReference>
<name>A0ABQ1SVI8_9GAMM</name>
<keyword evidence="1" id="KW-0812">Transmembrane</keyword>
<comment type="caution">
    <text evidence="3">The sequence shown here is derived from an EMBL/GenBank/DDBJ whole genome shotgun (WGS) entry which is preliminary data.</text>
</comment>
<dbReference type="EMBL" id="BMKO01000001">
    <property type="protein sequence ID" value="GGE64505.1"/>
    <property type="molecule type" value="Genomic_DNA"/>
</dbReference>
<dbReference type="Pfam" id="PF20982">
    <property type="entry name" value="CSS_CxxC"/>
    <property type="match status" value="1"/>
</dbReference>
<evidence type="ECO:0000313" key="4">
    <source>
        <dbReference type="Proteomes" id="UP000606498"/>
    </source>
</evidence>
<protein>
    <submittedName>
        <fullName evidence="3">Diguanylate phosphodiesterase</fullName>
    </submittedName>
</protein>
<gene>
    <name evidence="3" type="ORF">GCM10011520_01640</name>
</gene>
<keyword evidence="1" id="KW-0472">Membrane</keyword>
<dbReference type="RefSeq" id="WP_100143784.1">
    <property type="nucleotide sequence ID" value="NZ_BMKO01000001.1"/>
</dbReference>
<dbReference type="InterPro" id="IPR048614">
    <property type="entry name" value="CSS_CxxC"/>
</dbReference>
<evidence type="ECO:0000259" key="2">
    <source>
        <dbReference type="PROSITE" id="PS50883"/>
    </source>
</evidence>
<dbReference type="PROSITE" id="PS50883">
    <property type="entry name" value="EAL"/>
    <property type="match status" value="1"/>
</dbReference>
<dbReference type="PANTHER" id="PTHR33121">
    <property type="entry name" value="CYCLIC DI-GMP PHOSPHODIESTERASE PDEF"/>
    <property type="match status" value="1"/>
</dbReference>
<organism evidence="3 4">
    <name type="scientific">Shewanella carassii</name>
    <dbReference type="NCBI Taxonomy" id="1987584"/>
    <lineage>
        <taxon>Bacteria</taxon>
        <taxon>Pseudomonadati</taxon>
        <taxon>Pseudomonadota</taxon>
        <taxon>Gammaproteobacteria</taxon>
        <taxon>Alteromonadales</taxon>
        <taxon>Shewanellaceae</taxon>
        <taxon>Shewanella</taxon>
    </lineage>
</organism>
<sequence>MKAISEAKRYLLLFLLPLLLLLLSSELLLRPVTNVIVQNQSAIMMKYLTKRAQAINSIIEHQVSQFHFDCGPTDAQLLRAPEYYNRYFRIIGVKNSAGVGCSSLGIDFELPDLPKEPLTGQQFGLSQTKAMYGTDQELLLYFRRDNNLAYWVLDSSWIRELISLPCSDCYYLELQHLAPGLEQVSFERGNREVPREHHVHYLYVKNLKQQVELRLWFGQKLHQYAWKQIFAYGVPSSLLLGLLLVAGYSFYLNRHCSLESMLRKGVVNQEFVPFYQPIMDVRQGKLVGYEVLVRWKKDKEFISPAAFIEHAENCGLIIPITESLLQQVLQHLPELESNAWVSINLVAAHLERGHLSRLLEQNNWPEPGRLKFEVTERLPIADIETAKQEIAKLSARGYGFTIDDFGTGYGGFKYIQTLGIGSIKVDKMFTDTIGTNDLKLDVLNAIIAFGLESGLETIVEGVETAQQLAYLKSRGVYLVQGYYFACPMPVEELKNVI</sequence>
<dbReference type="PANTHER" id="PTHR33121:SF56">
    <property type="entry name" value="SIGNALLING PROTEIN WITH EAL AND C2 DOMAINS"/>
    <property type="match status" value="1"/>
</dbReference>